<protein>
    <submittedName>
        <fullName evidence="1">Uncharacterized protein</fullName>
    </submittedName>
</protein>
<accession>A0A1B9G1Q6</accession>
<organism evidence="1">
    <name type="scientific">Kwoniella bestiolae CBS 10118</name>
    <dbReference type="NCBI Taxonomy" id="1296100"/>
    <lineage>
        <taxon>Eukaryota</taxon>
        <taxon>Fungi</taxon>
        <taxon>Dikarya</taxon>
        <taxon>Basidiomycota</taxon>
        <taxon>Agaricomycotina</taxon>
        <taxon>Tremellomycetes</taxon>
        <taxon>Tremellales</taxon>
        <taxon>Cryptococcaceae</taxon>
        <taxon>Kwoniella</taxon>
    </lineage>
</organism>
<reference evidence="2" key="2">
    <citation type="submission" date="2013-07" db="EMBL/GenBank/DDBJ databases">
        <authorList>
            <consortium name="The Broad Institute Genome Sequencing Platform"/>
            <person name="Cuomo C."/>
            <person name="Litvintseva A."/>
            <person name="Chen Y."/>
            <person name="Heitman J."/>
            <person name="Sun S."/>
            <person name="Springer D."/>
            <person name="Dromer F."/>
            <person name="Young S.K."/>
            <person name="Zeng Q."/>
            <person name="Gargeya S."/>
            <person name="Fitzgerald M."/>
            <person name="Abouelleil A."/>
            <person name="Alvarado L."/>
            <person name="Berlin A.M."/>
            <person name="Chapman S.B."/>
            <person name="Dewar J."/>
            <person name="Goldberg J."/>
            <person name="Griggs A."/>
            <person name="Gujja S."/>
            <person name="Hansen M."/>
            <person name="Howarth C."/>
            <person name="Imamovic A."/>
            <person name="Larimer J."/>
            <person name="McCowan C."/>
            <person name="Murphy C."/>
            <person name="Pearson M."/>
            <person name="Priest M."/>
            <person name="Roberts A."/>
            <person name="Saif S."/>
            <person name="Shea T."/>
            <person name="Sykes S."/>
            <person name="Wortman J."/>
            <person name="Nusbaum C."/>
            <person name="Birren B."/>
        </authorList>
    </citation>
    <scope>NUCLEOTIDE SEQUENCE</scope>
    <source>
        <strain evidence="2">CBS 10118</strain>
    </source>
</reference>
<sequence>MAENHQTLQDKYGQLLVESQKANDQKKYTFEQDTILSGDENIKAYQSARNSAAALRWDTHAQVPDQFTIHTIQGVANKMIALTEHWYNLSRERKREMSGWALKQLNEAIEALDLYTFSKNASGVSHHTCEDYNCLTEDAELHKEAYASARENVRADQAAIEGCLGFTEHSDTSRSLLAHTYRVWQIAIRALKDQEGSEMDGLCDALNDFNMEM</sequence>
<name>A0A1B9G1Q6_9TREE</name>
<dbReference type="AlphaFoldDB" id="A0A1B9G1Q6"/>
<dbReference type="VEuPathDB" id="FungiDB:I302_04766"/>
<reference evidence="2" key="4">
    <citation type="submission" date="2024-02" db="EMBL/GenBank/DDBJ databases">
        <title>Comparative genomics of Cryptococcus and Kwoniella reveals pathogenesis evolution and contrasting modes of karyotype evolution via chromosome fusion or intercentromeric recombination.</title>
        <authorList>
            <person name="Coelho M.A."/>
            <person name="David-Palma M."/>
            <person name="Shea T."/>
            <person name="Bowers K."/>
            <person name="McGinley-Smith S."/>
            <person name="Mohammad A.W."/>
            <person name="Gnirke A."/>
            <person name="Yurkov A.M."/>
            <person name="Nowrousian M."/>
            <person name="Sun S."/>
            <person name="Cuomo C.A."/>
            <person name="Heitman J."/>
        </authorList>
    </citation>
    <scope>NUCLEOTIDE SEQUENCE</scope>
    <source>
        <strain evidence="2">CBS 10118</strain>
    </source>
</reference>
<evidence type="ECO:0000313" key="2">
    <source>
        <dbReference type="EMBL" id="WVW83628.1"/>
    </source>
</evidence>
<dbReference type="EMBL" id="CP144544">
    <property type="protein sequence ID" value="WVW83628.1"/>
    <property type="molecule type" value="Genomic_DNA"/>
</dbReference>
<keyword evidence="3" id="KW-1185">Reference proteome</keyword>
<proteinExistence type="predicted"/>
<dbReference type="GeneID" id="30209165"/>
<evidence type="ECO:0000313" key="3">
    <source>
        <dbReference type="Proteomes" id="UP000092730"/>
    </source>
</evidence>
<dbReference type="KEGG" id="kbi:30209165"/>
<reference evidence="1" key="1">
    <citation type="submission" date="2013-07" db="EMBL/GenBank/DDBJ databases">
        <title>The Genome Sequence of Cryptococcus bestiolae CBS10118.</title>
        <authorList>
            <consortium name="The Broad Institute Genome Sequencing Platform"/>
            <person name="Cuomo C."/>
            <person name="Litvintseva A."/>
            <person name="Chen Y."/>
            <person name="Heitman J."/>
            <person name="Sun S."/>
            <person name="Springer D."/>
            <person name="Dromer F."/>
            <person name="Young S.K."/>
            <person name="Zeng Q."/>
            <person name="Gargeya S."/>
            <person name="Fitzgerald M."/>
            <person name="Abouelleil A."/>
            <person name="Alvarado L."/>
            <person name="Berlin A.M."/>
            <person name="Chapman S.B."/>
            <person name="Dewar J."/>
            <person name="Goldberg J."/>
            <person name="Griggs A."/>
            <person name="Gujja S."/>
            <person name="Hansen M."/>
            <person name="Howarth C."/>
            <person name="Imamovic A."/>
            <person name="Larimer J."/>
            <person name="McCowan C."/>
            <person name="Murphy C."/>
            <person name="Pearson M."/>
            <person name="Priest M."/>
            <person name="Roberts A."/>
            <person name="Saif S."/>
            <person name="Shea T."/>
            <person name="Sykes S."/>
            <person name="Wortman J."/>
            <person name="Nusbaum C."/>
            <person name="Birren B."/>
        </authorList>
    </citation>
    <scope>NUCLEOTIDE SEQUENCE [LARGE SCALE GENOMIC DNA]</scope>
    <source>
        <strain evidence="1">CBS 10118</strain>
    </source>
</reference>
<reference evidence="1" key="3">
    <citation type="submission" date="2014-01" db="EMBL/GenBank/DDBJ databases">
        <title>Evolution of pathogenesis and genome organization in the Tremellales.</title>
        <authorList>
            <person name="Cuomo C."/>
            <person name="Litvintseva A."/>
            <person name="Heitman J."/>
            <person name="Chen Y."/>
            <person name="Sun S."/>
            <person name="Springer D."/>
            <person name="Dromer F."/>
            <person name="Young S."/>
            <person name="Zeng Q."/>
            <person name="Chapman S."/>
            <person name="Gujja S."/>
            <person name="Saif S."/>
            <person name="Birren B."/>
        </authorList>
    </citation>
    <scope>NUCLEOTIDE SEQUENCE</scope>
    <source>
        <strain evidence="1">CBS 10118</strain>
    </source>
</reference>
<dbReference type="Proteomes" id="UP000092730">
    <property type="component" value="Chromosome 4"/>
</dbReference>
<dbReference type="RefSeq" id="XP_019046026.1">
    <property type="nucleotide sequence ID" value="XM_019191396.1"/>
</dbReference>
<evidence type="ECO:0000313" key="1">
    <source>
        <dbReference type="EMBL" id="OCF24956.1"/>
    </source>
</evidence>
<dbReference type="EMBL" id="KI894021">
    <property type="protein sequence ID" value="OCF24956.1"/>
    <property type="molecule type" value="Genomic_DNA"/>
</dbReference>
<gene>
    <name evidence="1" type="ORF">I302_04766</name>
    <name evidence="2" type="ORF">I302_105649</name>
</gene>